<evidence type="ECO:0000313" key="3">
    <source>
        <dbReference type="Proteomes" id="UP000242415"/>
    </source>
</evidence>
<sequence>MSVNVADDEQVAASLAGWIRELTFVDRAEDEVTALLVDAAVAWGTGQGWRVYRRAPSVVSLPPPYEHRRSSLDVACARAGGAPIVIEVDRSHRRRTVDKLVAESEAGRIAIWVRWGTGTFEPPAAPVRMVTCPVTSRRGLGGQGTLYSRLPASDRPAPQHTAVDISVDRQGDLFD</sequence>
<evidence type="ECO:0000313" key="2">
    <source>
        <dbReference type="EMBL" id="SDZ17627.1"/>
    </source>
</evidence>
<name>A0A1H3QW08_9ACTN</name>
<dbReference type="Proteomes" id="UP000242415">
    <property type="component" value="Unassembled WGS sequence"/>
</dbReference>
<keyword evidence="3" id="KW-1185">Reference proteome</keyword>
<proteinExistence type="predicted"/>
<reference evidence="3" key="1">
    <citation type="submission" date="2016-10" db="EMBL/GenBank/DDBJ databases">
        <authorList>
            <person name="Varghese N."/>
            <person name="Submissions S."/>
        </authorList>
    </citation>
    <scope>NUCLEOTIDE SEQUENCE [LARGE SCALE GENOMIC DNA]</scope>
    <source>
        <strain evidence="3">DSM 45245</strain>
    </source>
</reference>
<gene>
    <name evidence="2" type="ORF">SAMN05444365_106164</name>
</gene>
<dbReference type="STRING" id="405436.SAMN05444365_106164"/>
<feature type="region of interest" description="Disordered" evidence="1">
    <location>
        <begin position="143"/>
        <end position="162"/>
    </location>
</feature>
<dbReference type="AlphaFoldDB" id="A0A1H3QW08"/>
<accession>A0A1H3QW08</accession>
<protein>
    <submittedName>
        <fullName evidence="2">Uncharacterized protein</fullName>
    </submittedName>
</protein>
<dbReference type="EMBL" id="FNPH01000006">
    <property type="protein sequence ID" value="SDZ17627.1"/>
    <property type="molecule type" value="Genomic_DNA"/>
</dbReference>
<evidence type="ECO:0000256" key="1">
    <source>
        <dbReference type="SAM" id="MobiDB-lite"/>
    </source>
</evidence>
<organism evidence="2 3">
    <name type="scientific">Micromonospora pattaloongensis</name>
    <dbReference type="NCBI Taxonomy" id="405436"/>
    <lineage>
        <taxon>Bacteria</taxon>
        <taxon>Bacillati</taxon>
        <taxon>Actinomycetota</taxon>
        <taxon>Actinomycetes</taxon>
        <taxon>Micromonosporales</taxon>
        <taxon>Micromonosporaceae</taxon>
        <taxon>Micromonospora</taxon>
    </lineage>
</organism>